<dbReference type="EMBL" id="GG662478">
    <property type="protein sequence ID" value="EWS72105.1"/>
    <property type="molecule type" value="Genomic_DNA"/>
</dbReference>
<name>W7WYW8_TETTS</name>
<keyword evidence="2" id="KW-1185">Reference proteome</keyword>
<dbReference type="Proteomes" id="UP000009168">
    <property type="component" value="Unassembled WGS sequence"/>
</dbReference>
<reference evidence="2" key="1">
    <citation type="journal article" date="2006" name="PLoS Biol.">
        <title>Macronuclear genome sequence of the ciliate Tetrahymena thermophila, a model eukaryote.</title>
        <authorList>
            <person name="Eisen J.A."/>
            <person name="Coyne R.S."/>
            <person name="Wu M."/>
            <person name="Wu D."/>
            <person name="Thiagarajan M."/>
            <person name="Wortman J.R."/>
            <person name="Badger J.H."/>
            <person name="Ren Q."/>
            <person name="Amedeo P."/>
            <person name="Jones K.M."/>
            <person name="Tallon L.J."/>
            <person name="Delcher A.L."/>
            <person name="Salzberg S.L."/>
            <person name="Silva J.C."/>
            <person name="Haas B.J."/>
            <person name="Majoros W.H."/>
            <person name="Farzad M."/>
            <person name="Carlton J.M."/>
            <person name="Smith R.K. Jr."/>
            <person name="Garg J."/>
            <person name="Pearlman R.E."/>
            <person name="Karrer K.M."/>
            <person name="Sun L."/>
            <person name="Manning G."/>
            <person name="Elde N.C."/>
            <person name="Turkewitz A.P."/>
            <person name="Asai D.J."/>
            <person name="Wilkes D.E."/>
            <person name="Wang Y."/>
            <person name="Cai H."/>
            <person name="Collins K."/>
            <person name="Stewart B.A."/>
            <person name="Lee S.R."/>
            <person name="Wilamowska K."/>
            <person name="Weinberg Z."/>
            <person name="Ruzzo W.L."/>
            <person name="Wloga D."/>
            <person name="Gaertig J."/>
            <person name="Frankel J."/>
            <person name="Tsao C.-C."/>
            <person name="Gorovsky M.A."/>
            <person name="Keeling P.J."/>
            <person name="Waller R.F."/>
            <person name="Patron N.J."/>
            <person name="Cherry J.M."/>
            <person name="Stover N.A."/>
            <person name="Krieger C.J."/>
            <person name="del Toro C."/>
            <person name="Ryder H.F."/>
            <person name="Williamson S.C."/>
            <person name="Barbeau R.A."/>
            <person name="Hamilton E.P."/>
            <person name="Orias E."/>
        </authorList>
    </citation>
    <scope>NUCLEOTIDE SEQUENCE [LARGE SCALE GENOMIC DNA]</scope>
    <source>
        <strain evidence="2">SB210</strain>
    </source>
</reference>
<dbReference type="AlphaFoldDB" id="W7WYW8"/>
<evidence type="ECO:0000313" key="1">
    <source>
        <dbReference type="EMBL" id="EWS72105.1"/>
    </source>
</evidence>
<organism evidence="1 2">
    <name type="scientific">Tetrahymena thermophila (strain SB210)</name>
    <dbReference type="NCBI Taxonomy" id="312017"/>
    <lineage>
        <taxon>Eukaryota</taxon>
        <taxon>Sar</taxon>
        <taxon>Alveolata</taxon>
        <taxon>Ciliophora</taxon>
        <taxon>Intramacronucleata</taxon>
        <taxon>Oligohymenophorea</taxon>
        <taxon>Hymenostomatida</taxon>
        <taxon>Tetrahymenina</taxon>
        <taxon>Tetrahymenidae</taxon>
        <taxon>Tetrahymena</taxon>
    </lineage>
</organism>
<dbReference type="GeneID" id="24441416"/>
<evidence type="ECO:0000313" key="2">
    <source>
        <dbReference type="Proteomes" id="UP000009168"/>
    </source>
</evidence>
<dbReference type="RefSeq" id="XP_012655358.1">
    <property type="nucleotide sequence ID" value="XM_012799904.1"/>
</dbReference>
<accession>W7WYW8</accession>
<gene>
    <name evidence="1" type="ORF">TTHERM_001016039</name>
</gene>
<dbReference type="KEGG" id="tet:TTHERM_001016039"/>
<dbReference type="InParanoid" id="W7WYW8"/>
<sequence>MKLRITKQKNAKINIVKFKRKTKMKIKNKKMKTLNKKKMSRLLEMLKIITHTSIAMLNKMMEIKQQMLNLSSSHKQKTNLMRIKKQKNAKINIVKFKRKTKMKIKNKKMKTLNKKKMSRLLEMLKIITHTSLALLNKIKEIKQQILNLSSSHKKKTNLMRYLVSPKLKK</sequence>
<proteinExistence type="predicted"/>
<protein>
    <submittedName>
        <fullName evidence="1">Uncharacterized protein</fullName>
    </submittedName>
</protein>